<keyword evidence="3 7" id="KW-0274">FAD</keyword>
<feature type="coiled-coil region" evidence="9">
    <location>
        <begin position="305"/>
        <end position="351"/>
    </location>
</feature>
<reference evidence="12 13" key="1">
    <citation type="submission" date="2017-02" db="EMBL/GenBank/DDBJ databases">
        <title>Genome sequence of Clostridium beijerinckii Br21.</title>
        <authorList>
            <person name="Fonseca B.C."/>
            <person name="Guazzaroni M.E."/>
            <person name="Riano-Pachon D.M."/>
            <person name="Reginatto V."/>
        </authorList>
    </citation>
    <scope>NUCLEOTIDE SEQUENCE [LARGE SCALE GENOMIC DNA]</scope>
    <source>
        <strain evidence="12 13">Br21</strain>
    </source>
</reference>
<dbReference type="InterPro" id="IPR036188">
    <property type="entry name" value="FAD/NAD-bd_sf"/>
</dbReference>
<dbReference type="AlphaFoldDB" id="A0A1S9N0C3"/>
<keyword evidence="4 7" id="KW-0560">Oxidoreductase</keyword>
<evidence type="ECO:0000256" key="1">
    <source>
        <dbReference type="ARBA" id="ARBA00009333"/>
    </source>
</evidence>
<dbReference type="PRINTS" id="PR00469">
    <property type="entry name" value="PNDRDTASEII"/>
</dbReference>
<comment type="subunit">
    <text evidence="7">Homodimer.</text>
</comment>
<evidence type="ECO:0000256" key="3">
    <source>
        <dbReference type="ARBA" id="ARBA00022827"/>
    </source>
</evidence>
<evidence type="ECO:0000256" key="7">
    <source>
        <dbReference type="RuleBase" id="RU003880"/>
    </source>
</evidence>
<comment type="caution">
    <text evidence="12">The sequence shown here is derived from an EMBL/GenBank/DDBJ whole genome shotgun (WGS) entry which is preliminary data.</text>
</comment>
<dbReference type="Gene3D" id="3.50.50.60">
    <property type="entry name" value="FAD/NAD(P)-binding domain"/>
    <property type="match status" value="2"/>
</dbReference>
<protein>
    <recommendedName>
        <fullName evidence="7">Thioredoxin reductase</fullName>
        <ecNumber evidence="7">1.8.1.9</ecNumber>
    </recommendedName>
</protein>
<proteinExistence type="inferred from homology"/>
<dbReference type="InterPro" id="IPR005982">
    <property type="entry name" value="Thioredox_Rdtase"/>
</dbReference>
<keyword evidence="5" id="KW-1015">Disulfide bond</keyword>
<keyword evidence="2 7" id="KW-0285">Flavoprotein</keyword>
<dbReference type="InterPro" id="IPR050097">
    <property type="entry name" value="Ferredoxin-NADP_redctase_2"/>
</dbReference>
<dbReference type="GO" id="GO:0005737">
    <property type="term" value="C:cytoplasm"/>
    <property type="evidence" value="ECO:0007669"/>
    <property type="project" value="InterPro"/>
</dbReference>
<dbReference type="PRINTS" id="PR00368">
    <property type="entry name" value="FADPNR"/>
</dbReference>
<evidence type="ECO:0000256" key="6">
    <source>
        <dbReference type="ARBA" id="ARBA00023284"/>
    </source>
</evidence>
<dbReference type="InterPro" id="IPR013766">
    <property type="entry name" value="Thioredoxin_domain"/>
</dbReference>
<dbReference type="SUPFAM" id="SSF51905">
    <property type="entry name" value="FAD/NAD(P)-binding domain"/>
    <property type="match status" value="1"/>
</dbReference>
<dbReference type="EMBL" id="MWMH01000012">
    <property type="protein sequence ID" value="OOP70793.1"/>
    <property type="molecule type" value="Genomic_DNA"/>
</dbReference>
<evidence type="ECO:0000256" key="9">
    <source>
        <dbReference type="SAM" id="Coils"/>
    </source>
</evidence>
<evidence type="ECO:0000256" key="2">
    <source>
        <dbReference type="ARBA" id="ARBA00022630"/>
    </source>
</evidence>
<dbReference type="GO" id="GO:0019430">
    <property type="term" value="P:removal of superoxide radicals"/>
    <property type="evidence" value="ECO:0007669"/>
    <property type="project" value="UniProtKB-UniRule"/>
</dbReference>
<keyword evidence="9" id="KW-0175">Coiled coil</keyword>
<evidence type="ECO:0000259" key="10">
    <source>
        <dbReference type="Pfam" id="PF00085"/>
    </source>
</evidence>
<evidence type="ECO:0000256" key="8">
    <source>
        <dbReference type="RuleBase" id="RU003881"/>
    </source>
</evidence>
<dbReference type="InterPro" id="IPR036249">
    <property type="entry name" value="Thioredoxin-like_sf"/>
</dbReference>
<evidence type="ECO:0000313" key="12">
    <source>
        <dbReference type="EMBL" id="OOP70793.1"/>
    </source>
</evidence>
<organism evidence="12 13">
    <name type="scientific">Clostridium beijerinckii</name>
    <name type="common">Clostridium MP</name>
    <dbReference type="NCBI Taxonomy" id="1520"/>
    <lineage>
        <taxon>Bacteria</taxon>
        <taxon>Bacillati</taxon>
        <taxon>Bacillota</taxon>
        <taxon>Clostridia</taxon>
        <taxon>Eubacteriales</taxon>
        <taxon>Clostridiaceae</taxon>
        <taxon>Clostridium</taxon>
    </lineage>
</organism>
<feature type="domain" description="FAD/NAD(P)-binding" evidence="11">
    <location>
        <begin position="8"/>
        <end position="298"/>
    </location>
</feature>
<dbReference type="PANTHER" id="PTHR48105">
    <property type="entry name" value="THIOREDOXIN REDUCTASE 1-RELATED-RELATED"/>
    <property type="match status" value="1"/>
</dbReference>
<keyword evidence="8" id="KW-0521">NADP</keyword>
<dbReference type="Pfam" id="PF07992">
    <property type="entry name" value="Pyr_redox_2"/>
    <property type="match status" value="1"/>
</dbReference>
<dbReference type="InterPro" id="IPR023753">
    <property type="entry name" value="FAD/NAD-binding_dom"/>
</dbReference>
<comment type="catalytic activity">
    <reaction evidence="7">
        <text>[thioredoxin]-dithiol + NADP(+) = [thioredoxin]-disulfide + NADPH + H(+)</text>
        <dbReference type="Rhea" id="RHEA:20345"/>
        <dbReference type="Rhea" id="RHEA-COMP:10698"/>
        <dbReference type="Rhea" id="RHEA-COMP:10700"/>
        <dbReference type="ChEBI" id="CHEBI:15378"/>
        <dbReference type="ChEBI" id="CHEBI:29950"/>
        <dbReference type="ChEBI" id="CHEBI:50058"/>
        <dbReference type="ChEBI" id="CHEBI:57783"/>
        <dbReference type="ChEBI" id="CHEBI:58349"/>
        <dbReference type="EC" id="1.8.1.9"/>
    </reaction>
</comment>
<accession>A0A1S9N0C3</accession>
<dbReference type="Gene3D" id="3.40.30.10">
    <property type="entry name" value="Glutaredoxin"/>
    <property type="match status" value="1"/>
</dbReference>
<name>A0A1S9N0C3_CLOBE</name>
<evidence type="ECO:0000313" key="13">
    <source>
        <dbReference type="Proteomes" id="UP000190959"/>
    </source>
</evidence>
<dbReference type="PROSITE" id="PS00573">
    <property type="entry name" value="PYRIDINE_REDOX_2"/>
    <property type="match status" value="1"/>
</dbReference>
<dbReference type="Pfam" id="PF00085">
    <property type="entry name" value="Thioredoxin"/>
    <property type="match status" value="1"/>
</dbReference>
<evidence type="ECO:0000259" key="11">
    <source>
        <dbReference type="Pfam" id="PF07992"/>
    </source>
</evidence>
<dbReference type="SUPFAM" id="SSF52833">
    <property type="entry name" value="Thioredoxin-like"/>
    <property type="match status" value="1"/>
</dbReference>
<dbReference type="RefSeq" id="WP_078117447.1">
    <property type="nucleotide sequence ID" value="NZ_MWMH01000012.1"/>
</dbReference>
<keyword evidence="6 7" id="KW-0676">Redox-active center</keyword>
<comment type="similarity">
    <text evidence="1 7">Belongs to the class-II pyridine nucleotide-disulfide oxidoreductase family.</text>
</comment>
<dbReference type="InterPro" id="IPR008255">
    <property type="entry name" value="Pyr_nucl-diS_OxRdtase_2_AS"/>
</dbReference>
<dbReference type="EC" id="1.8.1.9" evidence="7"/>
<feature type="domain" description="Thioredoxin" evidence="10">
    <location>
        <begin position="313"/>
        <end position="406"/>
    </location>
</feature>
<dbReference type="Proteomes" id="UP000190959">
    <property type="component" value="Unassembled WGS sequence"/>
</dbReference>
<dbReference type="GO" id="GO:0004791">
    <property type="term" value="F:thioredoxin-disulfide reductase (NADPH) activity"/>
    <property type="evidence" value="ECO:0007669"/>
    <property type="project" value="UniProtKB-UniRule"/>
</dbReference>
<evidence type="ECO:0000256" key="5">
    <source>
        <dbReference type="ARBA" id="ARBA00023157"/>
    </source>
</evidence>
<sequence>MDDVINSYDLIIIGGGPAGLSAAIYGGRAKLKTLVINKGGVGGLVNTTREIVNYPGYEQISGPELMKNFKKHAESFGVEFLRDEVVDTDLSLREKLITTKKGKRFLAKAIIIACGSEPRLLNIPGEKRLQGNGVAYCATCDAEFFEGEHVVVVGSGDQAIEEGLYITKFARKVTVIVLHDEGILDCNKVSSERALNNEKMEFIWNSTIEEVFGNENVEGVKIKNLKTGNIEEINCQGVFFFVGMVPSTNFLKNSGLEVDSRGYISVNELMETSFEGVYAIGDNRVKYLRQVVSAAGDGATAAVAAERYIEELNDFNESILKSEKRILLLFLDALVNENLKFRTLLEEVNRELFDYYRIKEVNIATKKNLIGKYNVRNVPEIIVLDHGNEIKRLKYTIDKEQLKSQLS</sequence>
<gene>
    <name evidence="12" type="ORF">CBEIBR21_24405</name>
</gene>
<dbReference type="NCBIfam" id="TIGR01292">
    <property type="entry name" value="TRX_reduct"/>
    <property type="match status" value="1"/>
</dbReference>
<comment type="cofactor">
    <cofactor evidence="8">
        <name>FAD</name>
        <dbReference type="ChEBI" id="CHEBI:57692"/>
    </cofactor>
    <text evidence="8">Binds 1 FAD per subunit.</text>
</comment>
<evidence type="ECO:0000256" key="4">
    <source>
        <dbReference type="ARBA" id="ARBA00023002"/>
    </source>
</evidence>